<dbReference type="AlphaFoldDB" id="J9EJG2"/>
<protein>
    <recommendedName>
        <fullName evidence="3">CBS domain-containing protein</fullName>
    </recommendedName>
</protein>
<evidence type="ECO:0000313" key="5">
    <source>
        <dbReference type="Proteomes" id="UP000004810"/>
    </source>
</evidence>
<sequence length="221" mass="25312">MNVYYHYDDDSVDSAHSNDGESSRKNSNRFNELRRFVKRRKNSGKVPPYHQLAYSLPSESISEHKISTDSQFFEMEEWDEENDRAPSRRFSVPEKDYVILRQSRERQLEVVAAFDRYTDPYKQYMQSLLCYDLAPIHGSTLLIDGDLPMRKALLALYQSGHEAAVIINSVAHKPVGMITVTDCLRAVALTLNIDSDIGGRPVRDFIEAYGNKKLITATVNM</sequence>
<feature type="domain" description="CBS" evidence="3">
    <location>
        <begin position="125"/>
        <end position="195"/>
    </location>
</feature>
<dbReference type="PROSITE" id="PS51371">
    <property type="entry name" value="CBS"/>
    <property type="match status" value="1"/>
</dbReference>
<feature type="region of interest" description="Disordered" evidence="2">
    <location>
        <begin position="1"/>
        <end position="29"/>
    </location>
</feature>
<dbReference type="InterPro" id="IPR000644">
    <property type="entry name" value="CBS_dom"/>
</dbReference>
<accession>J9EJG2</accession>
<dbReference type="EMBL" id="ADBV01002798">
    <property type="protein sequence ID" value="EJW82556.1"/>
    <property type="molecule type" value="Genomic_DNA"/>
</dbReference>
<evidence type="ECO:0000259" key="3">
    <source>
        <dbReference type="PROSITE" id="PS51371"/>
    </source>
</evidence>
<comment type="caution">
    <text evidence="4">The sequence shown here is derived from an EMBL/GenBank/DDBJ whole genome shotgun (WGS) entry which is preliminary data.</text>
</comment>
<gene>
    <name evidence="4" type="ORF">WUBG_06535</name>
</gene>
<reference evidence="5" key="1">
    <citation type="submission" date="2012-08" db="EMBL/GenBank/DDBJ databases">
        <title>The Genome Sequence of Wuchereria bancrofti.</title>
        <authorList>
            <person name="Nutman T.B."/>
            <person name="Fink D.L."/>
            <person name="Russ C."/>
            <person name="Young S."/>
            <person name="Zeng Q."/>
            <person name="Koehrsen M."/>
            <person name="Alvarado L."/>
            <person name="Berlin A."/>
            <person name="Chapman S.B."/>
            <person name="Chen Z."/>
            <person name="Freedman E."/>
            <person name="Gellesch M."/>
            <person name="Goldberg J."/>
            <person name="Griggs A."/>
            <person name="Gujja S."/>
            <person name="Heilman E.R."/>
            <person name="Heiman D."/>
            <person name="Hepburn T."/>
            <person name="Howarth C."/>
            <person name="Jen D."/>
            <person name="Larson L."/>
            <person name="Lewis B."/>
            <person name="Mehta T."/>
            <person name="Park D."/>
            <person name="Pearson M."/>
            <person name="Roberts A."/>
            <person name="Saif S."/>
            <person name="Shea T."/>
            <person name="Shenoy N."/>
            <person name="Sisk P."/>
            <person name="Stolte C."/>
            <person name="Sykes S."/>
            <person name="Walk T."/>
            <person name="White J."/>
            <person name="Yandava C."/>
            <person name="Haas B."/>
            <person name="Henn M.R."/>
            <person name="Nusbaum C."/>
            <person name="Birren B."/>
        </authorList>
    </citation>
    <scope>NUCLEOTIDE SEQUENCE [LARGE SCALE GENOMIC DNA]</scope>
    <source>
        <strain evidence="5">NA</strain>
    </source>
</reference>
<evidence type="ECO:0000256" key="2">
    <source>
        <dbReference type="SAM" id="MobiDB-lite"/>
    </source>
</evidence>
<proteinExistence type="predicted"/>
<evidence type="ECO:0000256" key="1">
    <source>
        <dbReference type="PROSITE-ProRule" id="PRU00703"/>
    </source>
</evidence>
<dbReference type="SUPFAM" id="SSF54631">
    <property type="entry name" value="CBS-domain pair"/>
    <property type="match status" value="1"/>
</dbReference>
<keyword evidence="1" id="KW-0129">CBS domain</keyword>
<dbReference type="Gene3D" id="3.10.580.10">
    <property type="entry name" value="CBS-domain"/>
    <property type="match status" value="1"/>
</dbReference>
<dbReference type="InterPro" id="IPR046342">
    <property type="entry name" value="CBS_dom_sf"/>
</dbReference>
<feature type="non-terminal residue" evidence="4">
    <location>
        <position position="221"/>
    </location>
</feature>
<dbReference type="Proteomes" id="UP000004810">
    <property type="component" value="Unassembled WGS sequence"/>
</dbReference>
<evidence type="ECO:0000313" key="4">
    <source>
        <dbReference type="EMBL" id="EJW82556.1"/>
    </source>
</evidence>
<organism evidence="4 5">
    <name type="scientific">Wuchereria bancrofti</name>
    <dbReference type="NCBI Taxonomy" id="6293"/>
    <lineage>
        <taxon>Eukaryota</taxon>
        <taxon>Metazoa</taxon>
        <taxon>Ecdysozoa</taxon>
        <taxon>Nematoda</taxon>
        <taxon>Chromadorea</taxon>
        <taxon>Rhabditida</taxon>
        <taxon>Spirurina</taxon>
        <taxon>Spiruromorpha</taxon>
        <taxon>Filarioidea</taxon>
        <taxon>Onchocercidae</taxon>
        <taxon>Wuchereria</taxon>
    </lineage>
</organism>
<name>J9EJG2_WUCBA</name>